<keyword evidence="3" id="KW-1185">Reference proteome</keyword>
<name>A0A7W5H1H8_9PORP</name>
<reference evidence="2 3" key="1">
    <citation type="submission" date="2020-08" db="EMBL/GenBank/DDBJ databases">
        <title>Genomic Encyclopedia of Type Strains, Phase IV (KMG-IV): sequencing the most valuable type-strain genomes for metagenomic binning, comparative biology and taxonomic classification.</title>
        <authorList>
            <person name="Goeker M."/>
        </authorList>
    </citation>
    <scope>NUCLEOTIDE SEQUENCE [LARGE SCALE GENOMIC DNA]</scope>
    <source>
        <strain evidence="2 3">DSM 27471</strain>
    </source>
</reference>
<sequence>MKNYLSFQLTGKQFFPLWALFYVLFIVPYVLLISQMRTFNHATECPLHHHLWALLWIILLIVIAFILAFYILKLIVRHIGFKDNLVQCDYKFSGYLKVIIPGLIFSVITLGIYSPWFIRNMHRFFINNASYKDKKFSFHGQATDLLLIYIFAVIIPIFVVTLIGISLFGLHMRHLIPVSRIIYQIVMYIILIPYIYLYYRWRVNIKYEEYHITWHTKWLPSMAKIALEMILSIITCGIYAPLAYLRVYRYFLMRTQSNKVENDYLQFGYDIQNGYDFLYLWGQILLTIVTAGIYYPWAFCKIMRRVLGKTYMEKIAE</sequence>
<dbReference type="Proteomes" id="UP000544222">
    <property type="component" value="Unassembled WGS sequence"/>
</dbReference>
<evidence type="ECO:0000256" key="1">
    <source>
        <dbReference type="SAM" id="Phobius"/>
    </source>
</evidence>
<keyword evidence="1" id="KW-0472">Membrane</keyword>
<feature type="transmembrane region" description="Helical" evidence="1">
    <location>
        <begin position="53"/>
        <end position="72"/>
    </location>
</feature>
<organism evidence="2 3">
    <name type="scientific">Microbacter margulisiae</name>
    <dbReference type="NCBI Taxonomy" id="1350067"/>
    <lineage>
        <taxon>Bacteria</taxon>
        <taxon>Pseudomonadati</taxon>
        <taxon>Bacteroidota</taxon>
        <taxon>Bacteroidia</taxon>
        <taxon>Bacteroidales</taxon>
        <taxon>Porphyromonadaceae</taxon>
        <taxon>Microbacter</taxon>
    </lineage>
</organism>
<dbReference type="RefSeq" id="WP_183412285.1">
    <property type="nucleotide sequence ID" value="NZ_JACHYB010000001.1"/>
</dbReference>
<dbReference type="Pfam" id="PF05987">
    <property type="entry name" value="DUF898"/>
    <property type="match status" value="1"/>
</dbReference>
<dbReference type="InterPro" id="IPR010295">
    <property type="entry name" value="DUF898"/>
</dbReference>
<comment type="caution">
    <text evidence="2">The sequence shown here is derived from an EMBL/GenBank/DDBJ whole genome shotgun (WGS) entry which is preliminary data.</text>
</comment>
<gene>
    <name evidence="2" type="ORF">FHX64_000544</name>
</gene>
<feature type="transmembrane region" description="Helical" evidence="1">
    <location>
        <begin position="145"/>
        <end position="169"/>
    </location>
</feature>
<protein>
    <recommendedName>
        <fullName evidence="4">DUF898 family protein</fullName>
    </recommendedName>
</protein>
<proteinExistence type="predicted"/>
<evidence type="ECO:0000313" key="2">
    <source>
        <dbReference type="EMBL" id="MBB3186381.1"/>
    </source>
</evidence>
<feature type="transmembrane region" description="Helical" evidence="1">
    <location>
        <begin position="15"/>
        <end position="32"/>
    </location>
</feature>
<dbReference type="EMBL" id="JACHYB010000001">
    <property type="protein sequence ID" value="MBB3186381.1"/>
    <property type="molecule type" value="Genomic_DNA"/>
</dbReference>
<feature type="transmembrane region" description="Helical" evidence="1">
    <location>
        <begin position="92"/>
        <end position="113"/>
    </location>
</feature>
<evidence type="ECO:0008006" key="4">
    <source>
        <dbReference type="Google" id="ProtNLM"/>
    </source>
</evidence>
<keyword evidence="1" id="KW-0812">Transmembrane</keyword>
<evidence type="ECO:0000313" key="3">
    <source>
        <dbReference type="Proteomes" id="UP000544222"/>
    </source>
</evidence>
<feature type="transmembrane region" description="Helical" evidence="1">
    <location>
        <begin position="181"/>
        <end position="199"/>
    </location>
</feature>
<keyword evidence="1" id="KW-1133">Transmembrane helix</keyword>
<feature type="transmembrane region" description="Helical" evidence="1">
    <location>
        <begin position="278"/>
        <end position="297"/>
    </location>
</feature>
<dbReference type="AlphaFoldDB" id="A0A7W5H1H8"/>
<feature type="transmembrane region" description="Helical" evidence="1">
    <location>
        <begin position="225"/>
        <end position="245"/>
    </location>
</feature>
<accession>A0A7W5H1H8</accession>